<comment type="caution">
    <text evidence="2">The sequence shown here is derived from an EMBL/GenBank/DDBJ whole genome shotgun (WGS) entry which is preliminary data.</text>
</comment>
<dbReference type="SUPFAM" id="SSF53335">
    <property type="entry name" value="S-adenosyl-L-methionine-dependent methyltransferases"/>
    <property type="match status" value="1"/>
</dbReference>
<protein>
    <submittedName>
        <fullName evidence="2">Uu.00g145040.m01.CDS01</fullName>
    </submittedName>
</protein>
<dbReference type="Pfam" id="PF00891">
    <property type="entry name" value="Methyltransf_2"/>
    <property type="match status" value="1"/>
</dbReference>
<evidence type="ECO:0000313" key="3">
    <source>
        <dbReference type="Proteomes" id="UP001295740"/>
    </source>
</evidence>
<dbReference type="Gene3D" id="1.10.10.10">
    <property type="entry name" value="Winged helix-like DNA-binding domain superfamily/Winged helix DNA-binding domain"/>
    <property type="match status" value="1"/>
</dbReference>
<gene>
    <name evidence="2" type="ORF">KHLLAP_LOCUS9946</name>
</gene>
<dbReference type="InterPro" id="IPR036388">
    <property type="entry name" value="WH-like_DNA-bd_sf"/>
</dbReference>
<dbReference type="Proteomes" id="UP001295740">
    <property type="component" value="Unassembled WGS sequence"/>
</dbReference>
<dbReference type="InterPro" id="IPR001077">
    <property type="entry name" value="COMT_C"/>
</dbReference>
<dbReference type="Gene3D" id="3.40.50.150">
    <property type="entry name" value="Vaccinia Virus protein VP39"/>
    <property type="match status" value="1"/>
</dbReference>
<proteinExistence type="predicted"/>
<keyword evidence="3" id="KW-1185">Reference proteome</keyword>
<feature type="domain" description="O-methyltransferase C-terminal" evidence="1">
    <location>
        <begin position="243"/>
        <end position="317"/>
    </location>
</feature>
<dbReference type="GO" id="GO:0008171">
    <property type="term" value="F:O-methyltransferase activity"/>
    <property type="evidence" value="ECO:0007669"/>
    <property type="project" value="InterPro"/>
</dbReference>
<dbReference type="EMBL" id="CAUWAG010000012">
    <property type="protein sequence ID" value="CAJ2509478.1"/>
    <property type="molecule type" value="Genomic_DNA"/>
</dbReference>
<evidence type="ECO:0000259" key="1">
    <source>
        <dbReference type="Pfam" id="PF00891"/>
    </source>
</evidence>
<reference evidence="2" key="1">
    <citation type="submission" date="2023-10" db="EMBL/GenBank/DDBJ databases">
        <authorList>
            <person name="Hackl T."/>
        </authorList>
    </citation>
    <scope>NUCLEOTIDE SEQUENCE</scope>
</reference>
<dbReference type="PANTHER" id="PTHR43712:SF12">
    <property type="entry name" value="STERIGMATOCYSTIN 8-O-METHYLTRANSFERASE"/>
    <property type="match status" value="1"/>
</dbReference>
<accession>A0AAI8VRV7</accession>
<organism evidence="2 3">
    <name type="scientific">Anthostomella pinea</name>
    <dbReference type="NCBI Taxonomy" id="933095"/>
    <lineage>
        <taxon>Eukaryota</taxon>
        <taxon>Fungi</taxon>
        <taxon>Dikarya</taxon>
        <taxon>Ascomycota</taxon>
        <taxon>Pezizomycotina</taxon>
        <taxon>Sordariomycetes</taxon>
        <taxon>Xylariomycetidae</taxon>
        <taxon>Xylariales</taxon>
        <taxon>Xylariaceae</taxon>
        <taxon>Anthostomella</taxon>
    </lineage>
</organism>
<dbReference type="InterPro" id="IPR036390">
    <property type="entry name" value="WH_DNA-bd_sf"/>
</dbReference>
<name>A0AAI8VRV7_9PEZI</name>
<dbReference type="SUPFAM" id="SSF46785">
    <property type="entry name" value="Winged helix' DNA-binding domain"/>
    <property type="match status" value="1"/>
</dbReference>
<dbReference type="InterPro" id="IPR029063">
    <property type="entry name" value="SAM-dependent_MTases_sf"/>
</dbReference>
<dbReference type="AlphaFoldDB" id="A0AAI8VRV7"/>
<dbReference type="PANTHER" id="PTHR43712">
    <property type="entry name" value="PUTATIVE (AFU_ORTHOLOGUE AFUA_4G14580)-RELATED"/>
    <property type="match status" value="1"/>
</dbReference>
<sequence length="402" mass="43112">MSTRITELATRIAVNTAKVDDYLAANSLPAPLFDIDAPVQSQIPNAELDIAAARQAVIHDAEELRQLMLGPREQLFSYRPNHLLSQLVIVRFGLASLIPIDGEATFAGLIAAAGLGEAHVRKIVRHAMTQHIFCEPRPGVVAHTAISRLLAEDADVAAWARWSADDCWLAAYYTCEAMARWPASEEPNETGFALANDTNLGMFDFLAAHPEPAARIAAGMRLYAARPDLDVRHLVDAWAWGDLPTGATVVDVGGSHGEAALALARAFPSLKLVVQDIDALTIRAADASKPADGGSRVRFMTHDFFIEQPVVGADALIPALKPGARVILNDVVVPGPGDSTAGSAAAIRSDDLNMTMLFNASDREMTGWARLFEVASLGFHFEGGRQPPGSGLWVMVAEWKGV</sequence>
<evidence type="ECO:0000313" key="2">
    <source>
        <dbReference type="EMBL" id="CAJ2509478.1"/>
    </source>
</evidence>